<evidence type="ECO:0000313" key="3">
    <source>
        <dbReference type="Proteomes" id="UP000326951"/>
    </source>
</evidence>
<reference evidence="2 3" key="1">
    <citation type="submission" date="2019-09" db="EMBL/GenBank/DDBJ databases">
        <title>Complete genome sequence of Sporolactobacillus terrae 70-3.</title>
        <authorList>
            <person name="Tanaka N."/>
            <person name="Shiwa Y."/>
            <person name="Fujita N."/>
            <person name="Tanasupawat S."/>
        </authorList>
    </citation>
    <scope>NUCLEOTIDE SEQUENCE [LARGE SCALE GENOMIC DNA]</scope>
    <source>
        <strain evidence="2 3">70-3</strain>
    </source>
</reference>
<evidence type="ECO:0000313" key="2">
    <source>
        <dbReference type="EMBL" id="BBN99823.1"/>
    </source>
</evidence>
<dbReference type="EMBL" id="AP021853">
    <property type="protein sequence ID" value="BBN99823.1"/>
    <property type="molecule type" value="Genomic_DNA"/>
</dbReference>
<dbReference type="AlphaFoldDB" id="A0A5K7X5I8"/>
<keyword evidence="1" id="KW-1133">Transmembrane helix</keyword>
<gene>
    <name evidence="2" type="ORF">St703_25280</name>
</gene>
<feature type="transmembrane region" description="Helical" evidence="1">
    <location>
        <begin position="16"/>
        <end position="38"/>
    </location>
</feature>
<dbReference type="Pfam" id="PF11188">
    <property type="entry name" value="DUF2975"/>
    <property type="match status" value="1"/>
</dbReference>
<evidence type="ECO:0000256" key="1">
    <source>
        <dbReference type="SAM" id="Phobius"/>
    </source>
</evidence>
<keyword evidence="1" id="KW-0812">Transmembrane</keyword>
<organism evidence="2 3">
    <name type="scientific">Sporolactobacillus terrae</name>
    <dbReference type="NCBI Taxonomy" id="269673"/>
    <lineage>
        <taxon>Bacteria</taxon>
        <taxon>Bacillati</taxon>
        <taxon>Bacillota</taxon>
        <taxon>Bacilli</taxon>
        <taxon>Bacillales</taxon>
        <taxon>Sporolactobacillaceae</taxon>
        <taxon>Sporolactobacillus</taxon>
    </lineage>
</organism>
<dbReference type="Proteomes" id="UP000326951">
    <property type="component" value="Chromosome"/>
</dbReference>
<protein>
    <recommendedName>
        <fullName evidence="4">DUF2975 domain-containing protein</fullName>
    </recommendedName>
</protein>
<evidence type="ECO:0008006" key="4">
    <source>
        <dbReference type="Google" id="ProtNLM"/>
    </source>
</evidence>
<accession>A0A5K7X5I8</accession>
<keyword evidence="1" id="KW-0472">Membrane</keyword>
<name>A0A5K7X5I8_9BACL</name>
<proteinExistence type="predicted"/>
<sequence length="56" mass="6050">MIPFIYFLAEKDDAPGLIIVGMAPIFASMVIAAFAAVLQKLIKEAIVIKSENNLTV</sequence>
<dbReference type="InterPro" id="IPR021354">
    <property type="entry name" value="DUF2975"/>
</dbReference>